<proteinExistence type="predicted"/>
<protein>
    <recommendedName>
        <fullName evidence="5">Tetratricopeptide SHNi-TPR domain-containing protein</fullName>
    </recommendedName>
</protein>
<dbReference type="PANTHER" id="PTHR15081:SF1">
    <property type="entry name" value="NUCLEAR AUTOANTIGENIC SPERM PROTEIN"/>
    <property type="match status" value="1"/>
</dbReference>
<name>A0A0H5R5U9_9EUKA</name>
<dbReference type="InterPro" id="IPR051730">
    <property type="entry name" value="NASP-like"/>
</dbReference>
<dbReference type="InterPro" id="IPR011990">
    <property type="entry name" value="TPR-like_helical_dom_sf"/>
</dbReference>
<organism evidence="4">
    <name type="scientific">Spongospora subterranea</name>
    <dbReference type="NCBI Taxonomy" id="70186"/>
    <lineage>
        <taxon>Eukaryota</taxon>
        <taxon>Sar</taxon>
        <taxon>Rhizaria</taxon>
        <taxon>Endomyxa</taxon>
        <taxon>Phytomyxea</taxon>
        <taxon>Plasmodiophorida</taxon>
        <taxon>Plasmodiophoridae</taxon>
        <taxon>Spongospora</taxon>
    </lineage>
</organism>
<dbReference type="GO" id="GO:0042393">
    <property type="term" value="F:histone binding"/>
    <property type="evidence" value="ECO:0007669"/>
    <property type="project" value="TreeGrafter"/>
</dbReference>
<dbReference type="EMBL" id="HACM01008715">
    <property type="protein sequence ID" value="CRZ09157.1"/>
    <property type="molecule type" value="Transcribed_RNA"/>
</dbReference>
<reference evidence="4" key="1">
    <citation type="submission" date="2015-04" db="EMBL/GenBank/DDBJ databases">
        <title>The genome sequence of the plant pathogenic Rhizarian Plasmodiophora brassicae reveals insights in its biotrophic life cycle and the origin of chitin synthesis.</title>
        <authorList>
            <person name="Schwelm A."/>
            <person name="Fogelqvist J."/>
            <person name="Knaust A."/>
            <person name="Julke S."/>
            <person name="Lilja T."/>
            <person name="Dhandapani V."/>
            <person name="Bonilla-Rosso G."/>
            <person name="Karlsson M."/>
            <person name="Shevchenko A."/>
            <person name="Choi S.R."/>
            <person name="Kim H.G."/>
            <person name="Park J.Y."/>
            <person name="Lim Y.P."/>
            <person name="Ludwig-Muller J."/>
            <person name="Dixelius C."/>
        </authorList>
    </citation>
    <scope>NUCLEOTIDE SEQUENCE</scope>
    <source>
        <tissue evidence="4">Potato root galls</tissue>
    </source>
</reference>
<evidence type="ECO:0000256" key="1">
    <source>
        <dbReference type="ARBA" id="ARBA00022737"/>
    </source>
</evidence>
<dbReference type="GO" id="GO:0034080">
    <property type="term" value="P:CENP-A containing chromatin assembly"/>
    <property type="evidence" value="ECO:0007669"/>
    <property type="project" value="TreeGrafter"/>
</dbReference>
<dbReference type="AlphaFoldDB" id="A0A0H5R5U9"/>
<dbReference type="Gene3D" id="1.25.40.10">
    <property type="entry name" value="Tetratricopeptide repeat domain"/>
    <property type="match status" value="1"/>
</dbReference>
<sequence>MGANTFCLSTNNSEVKADSPAKLGKMEGEPVPVTATPCPEDLSASAQELIQQNDLEKAIDLFAKALQAKIEICGDELASELAPFYFDYGDAILQQCSQKADVFADPLKSATEAADSSTIIDTIDEGPLQEDGENMPSSDEEEVKGDADAADEDISEEPTDLEVAWELLETARVIFKRQNPSRPVLLGLADCYSRLGDLALENDVDALPDYIQCRDMLLSIENDESVSTEDRLVRGRSLGAVFFKMAISNTITGDTSAALSQFKAAQASLLECVELLVGPIPAKETNNGKAEASVTESRIPFDSINEVVSSVSDDKTKNQLEDLADFLRQIQEKIEDLLVCDQLAPKQVASMVGEVMADAAAAAASTGTTAGFPAASSSGSAAVTNLGTIVGQKRKIEVGADRLEDAQGVVKVLKTSSDDA</sequence>
<evidence type="ECO:0000313" key="4">
    <source>
        <dbReference type="EMBL" id="CRZ09157.1"/>
    </source>
</evidence>
<feature type="compositionally biased region" description="Acidic residues" evidence="3">
    <location>
        <begin position="122"/>
        <end position="156"/>
    </location>
</feature>
<keyword evidence="2" id="KW-0802">TPR repeat</keyword>
<dbReference type="GO" id="GO:0005654">
    <property type="term" value="C:nucleoplasm"/>
    <property type="evidence" value="ECO:0007669"/>
    <property type="project" value="TreeGrafter"/>
</dbReference>
<evidence type="ECO:0008006" key="5">
    <source>
        <dbReference type="Google" id="ProtNLM"/>
    </source>
</evidence>
<accession>A0A0H5R5U9</accession>
<dbReference type="PANTHER" id="PTHR15081">
    <property type="entry name" value="NUCLEAR AUTOANTIGENIC SPERM PROTEIN NASP -RELATED"/>
    <property type="match status" value="1"/>
</dbReference>
<evidence type="ECO:0000256" key="3">
    <source>
        <dbReference type="SAM" id="MobiDB-lite"/>
    </source>
</evidence>
<feature type="region of interest" description="Disordered" evidence="3">
    <location>
        <begin position="114"/>
        <end position="156"/>
    </location>
</feature>
<keyword evidence="1" id="KW-0677">Repeat</keyword>
<evidence type="ECO:0000256" key="2">
    <source>
        <dbReference type="ARBA" id="ARBA00022803"/>
    </source>
</evidence>
<dbReference type="GO" id="GO:0006335">
    <property type="term" value="P:DNA replication-dependent chromatin assembly"/>
    <property type="evidence" value="ECO:0007669"/>
    <property type="project" value="TreeGrafter"/>
</dbReference>